<accession>A0A9D1FBM5</accession>
<name>A0A9D1FBM5_9FIRM</name>
<protein>
    <recommendedName>
        <fullName evidence="4">Zn-finger containing protein</fullName>
    </recommendedName>
</protein>
<keyword evidence="1" id="KW-1133">Transmembrane helix</keyword>
<evidence type="ECO:0000313" key="2">
    <source>
        <dbReference type="EMBL" id="HIS65999.1"/>
    </source>
</evidence>
<gene>
    <name evidence="2" type="ORF">IAC18_00415</name>
</gene>
<feature type="transmembrane region" description="Helical" evidence="1">
    <location>
        <begin position="43"/>
        <end position="60"/>
    </location>
</feature>
<dbReference type="Proteomes" id="UP000824001">
    <property type="component" value="Unassembled WGS sequence"/>
</dbReference>
<proteinExistence type="predicted"/>
<reference evidence="2" key="1">
    <citation type="submission" date="2020-10" db="EMBL/GenBank/DDBJ databases">
        <authorList>
            <person name="Gilroy R."/>
        </authorList>
    </citation>
    <scope>NUCLEOTIDE SEQUENCE</scope>
    <source>
        <strain evidence="2">ChiHjej10B9-9673</strain>
    </source>
</reference>
<sequence>MREKLARFMAGRNGPDQLSRALTALLLAVLILSMFAEARLSRILMALFMLGVIYLYFRIFSRNVARRREENAAYMQRTASIRAWFRSLGERWRQRRDYKFFRCPMCRTLLRVPKGKGKIKIVCRKCGNSFIRNT</sequence>
<evidence type="ECO:0000313" key="3">
    <source>
        <dbReference type="Proteomes" id="UP000824001"/>
    </source>
</evidence>
<reference evidence="2" key="2">
    <citation type="journal article" date="2021" name="PeerJ">
        <title>Extensive microbial diversity within the chicken gut microbiome revealed by metagenomics and culture.</title>
        <authorList>
            <person name="Gilroy R."/>
            <person name="Ravi A."/>
            <person name="Getino M."/>
            <person name="Pursley I."/>
            <person name="Horton D.L."/>
            <person name="Alikhan N.F."/>
            <person name="Baker D."/>
            <person name="Gharbi K."/>
            <person name="Hall N."/>
            <person name="Watson M."/>
            <person name="Adriaenssens E.M."/>
            <person name="Foster-Nyarko E."/>
            <person name="Jarju S."/>
            <person name="Secka A."/>
            <person name="Antonio M."/>
            <person name="Oren A."/>
            <person name="Chaudhuri R.R."/>
            <person name="La Ragione R."/>
            <person name="Hildebrand F."/>
            <person name="Pallen M.J."/>
        </authorList>
    </citation>
    <scope>NUCLEOTIDE SEQUENCE</scope>
    <source>
        <strain evidence="2">ChiHjej10B9-9673</strain>
    </source>
</reference>
<feature type="transmembrane region" description="Helical" evidence="1">
    <location>
        <begin position="21"/>
        <end position="37"/>
    </location>
</feature>
<comment type="caution">
    <text evidence="2">The sequence shown here is derived from an EMBL/GenBank/DDBJ whole genome shotgun (WGS) entry which is preliminary data.</text>
</comment>
<evidence type="ECO:0008006" key="4">
    <source>
        <dbReference type="Google" id="ProtNLM"/>
    </source>
</evidence>
<dbReference type="AlphaFoldDB" id="A0A9D1FBM5"/>
<organism evidence="2 3">
    <name type="scientific">Candidatus Scatomorpha merdipullorum</name>
    <dbReference type="NCBI Taxonomy" id="2840927"/>
    <lineage>
        <taxon>Bacteria</taxon>
        <taxon>Bacillati</taxon>
        <taxon>Bacillota</taxon>
        <taxon>Clostridia</taxon>
        <taxon>Eubacteriales</taxon>
        <taxon>Candidatus Scatomorpha</taxon>
    </lineage>
</organism>
<keyword evidence="1" id="KW-0472">Membrane</keyword>
<dbReference type="EMBL" id="DVJK01000013">
    <property type="protein sequence ID" value="HIS65999.1"/>
    <property type="molecule type" value="Genomic_DNA"/>
</dbReference>
<keyword evidence="1" id="KW-0812">Transmembrane</keyword>
<evidence type="ECO:0000256" key="1">
    <source>
        <dbReference type="SAM" id="Phobius"/>
    </source>
</evidence>